<dbReference type="AlphaFoldDB" id="A0A2W7TYQ4"/>
<dbReference type="RefSeq" id="WP_111408742.1">
    <property type="nucleotide sequence ID" value="NZ_QKXH01000002.1"/>
</dbReference>
<dbReference type="InterPro" id="IPR010895">
    <property type="entry name" value="CHRD"/>
</dbReference>
<dbReference type="Pfam" id="PF07452">
    <property type="entry name" value="CHRD"/>
    <property type="match status" value="1"/>
</dbReference>
<evidence type="ECO:0000313" key="3">
    <source>
        <dbReference type="EMBL" id="PZX94644.1"/>
    </source>
</evidence>
<protein>
    <submittedName>
        <fullName evidence="3">CHRD domain-containing protein</fullName>
    </submittedName>
</protein>
<sequence>MNKFAGYLVIIFLFISSISCSNSDDSPQSTIVTFNATLEGSNEVPPTASTAKGTAKLSYDKNTKVFTLTVTYSGLTLRSGHVHVGANDINGDILYTFTNLTSPITFTSPPLNSNQENLLMYNAFYINLGSDAFPEGEIRGQLIK</sequence>
<feature type="domain" description="CHRD" evidence="2">
    <location>
        <begin position="30"/>
        <end position="144"/>
    </location>
</feature>
<dbReference type="PROSITE" id="PS50933">
    <property type="entry name" value="CHRD"/>
    <property type="match status" value="1"/>
</dbReference>
<dbReference type="Proteomes" id="UP000249177">
    <property type="component" value="Unassembled WGS sequence"/>
</dbReference>
<dbReference type="SMART" id="SM00754">
    <property type="entry name" value="CHRD"/>
    <property type="match status" value="1"/>
</dbReference>
<keyword evidence="1" id="KW-0732">Signal</keyword>
<dbReference type="PROSITE" id="PS51257">
    <property type="entry name" value="PROKAR_LIPOPROTEIN"/>
    <property type="match status" value="1"/>
</dbReference>
<proteinExistence type="predicted"/>
<evidence type="ECO:0000259" key="2">
    <source>
        <dbReference type="PROSITE" id="PS50933"/>
    </source>
</evidence>
<name>A0A2W7TYQ4_9FLAO</name>
<accession>A0A2W7TYQ4</accession>
<feature type="chain" id="PRO_5016180849" evidence="1">
    <location>
        <begin position="24"/>
        <end position="144"/>
    </location>
</feature>
<dbReference type="EMBL" id="QKXH01000002">
    <property type="protein sequence ID" value="PZX94644.1"/>
    <property type="molecule type" value="Genomic_DNA"/>
</dbReference>
<evidence type="ECO:0000313" key="4">
    <source>
        <dbReference type="Proteomes" id="UP000249177"/>
    </source>
</evidence>
<gene>
    <name evidence="3" type="ORF">DOS84_03550</name>
</gene>
<comment type="caution">
    <text evidence="3">The sequence shown here is derived from an EMBL/GenBank/DDBJ whole genome shotgun (WGS) entry which is preliminary data.</text>
</comment>
<reference evidence="3 4" key="1">
    <citation type="submission" date="2018-06" db="EMBL/GenBank/DDBJ databases">
        <title>Flavobacterium sp IMCC34762, genome.</title>
        <authorList>
            <person name="Joung Y."/>
            <person name="Cho J."/>
            <person name="Song J."/>
        </authorList>
    </citation>
    <scope>NUCLEOTIDE SEQUENCE [LARGE SCALE GENOMIC DNA]</scope>
    <source>
        <strain evidence="3 4">IMCC34762</strain>
    </source>
</reference>
<keyword evidence="4" id="KW-1185">Reference proteome</keyword>
<feature type="signal peptide" evidence="1">
    <location>
        <begin position="1"/>
        <end position="23"/>
    </location>
</feature>
<dbReference type="OrthoDB" id="571052at2"/>
<evidence type="ECO:0000256" key="1">
    <source>
        <dbReference type="SAM" id="SignalP"/>
    </source>
</evidence>
<organism evidence="3 4">
    <name type="scientific">Flavobacterium aquariorum</name>
    <dbReference type="NCBI Taxonomy" id="2217670"/>
    <lineage>
        <taxon>Bacteria</taxon>
        <taxon>Pseudomonadati</taxon>
        <taxon>Bacteroidota</taxon>
        <taxon>Flavobacteriia</taxon>
        <taxon>Flavobacteriales</taxon>
        <taxon>Flavobacteriaceae</taxon>
        <taxon>Flavobacterium</taxon>
    </lineage>
</organism>